<dbReference type="EMBL" id="CAJOBQ010001448">
    <property type="protein sequence ID" value="CAF4488135.1"/>
    <property type="molecule type" value="Genomic_DNA"/>
</dbReference>
<accession>A0A820UNX3</accession>
<gene>
    <name evidence="1" type="ORF">TSG867_LOCUS20089</name>
</gene>
<dbReference type="Gene3D" id="3.40.980.10">
    <property type="entry name" value="MoaB/Mog-like domain"/>
    <property type="match status" value="1"/>
</dbReference>
<comment type="caution">
    <text evidence="1">The sequence shown here is derived from an EMBL/GenBank/DDBJ whole genome shotgun (WGS) entry which is preliminary data.</text>
</comment>
<name>A0A820UNX3_9BILA</name>
<organism evidence="1 2">
    <name type="scientific">Rotaria socialis</name>
    <dbReference type="NCBI Taxonomy" id="392032"/>
    <lineage>
        <taxon>Eukaryota</taxon>
        <taxon>Metazoa</taxon>
        <taxon>Spiralia</taxon>
        <taxon>Gnathifera</taxon>
        <taxon>Rotifera</taxon>
        <taxon>Eurotatoria</taxon>
        <taxon>Bdelloidea</taxon>
        <taxon>Philodinida</taxon>
        <taxon>Philodinidae</taxon>
        <taxon>Rotaria</taxon>
    </lineage>
</organism>
<proteinExistence type="predicted"/>
<evidence type="ECO:0000313" key="2">
    <source>
        <dbReference type="Proteomes" id="UP000663862"/>
    </source>
</evidence>
<dbReference type="InterPro" id="IPR036425">
    <property type="entry name" value="MoaB/Mog-like_dom_sf"/>
</dbReference>
<protein>
    <submittedName>
        <fullName evidence="1">Uncharacterized protein</fullName>
    </submittedName>
</protein>
<dbReference type="AlphaFoldDB" id="A0A820UNX3"/>
<sequence length="268" mass="30408">MLIKVADLQGQSLAPSTVYKKLQPLLRHAYPMLYELNFEAICRFPANDSAFELEFLYNDHTFRHNTFYRNDGSGVGSERNWWFNPLPNSHHFVKYELVPKKHKASRAPPSTVDFYSSDIIVDNDSIKSDIIELFSRFETLETNLLASSHDDLDGEHTAWLKNTNVSTTCYDDPTKDYSGRVASKVVLDNQTHVNETSLKFCDELRPNLILKTGGTGINSDDITPETNTPLVEDQCVVINIGTELPDTRRTLQSHHPIVHAQICILELA</sequence>
<dbReference type="SUPFAM" id="SSF53218">
    <property type="entry name" value="Molybdenum cofactor biosynthesis proteins"/>
    <property type="match status" value="1"/>
</dbReference>
<dbReference type="Proteomes" id="UP000663862">
    <property type="component" value="Unassembled WGS sequence"/>
</dbReference>
<reference evidence="1" key="1">
    <citation type="submission" date="2021-02" db="EMBL/GenBank/DDBJ databases">
        <authorList>
            <person name="Nowell W R."/>
        </authorList>
    </citation>
    <scope>NUCLEOTIDE SEQUENCE</scope>
</reference>
<evidence type="ECO:0000313" key="1">
    <source>
        <dbReference type="EMBL" id="CAF4488135.1"/>
    </source>
</evidence>